<dbReference type="Proteomes" id="UP000010164">
    <property type="component" value="Unassembled WGS sequence"/>
</dbReference>
<proteinExistence type="predicted"/>
<gene>
    <name evidence="3" type="ORF">A11A3_06121</name>
</gene>
<protein>
    <recommendedName>
        <fullName evidence="2">DUF4350 domain-containing protein</fullName>
    </recommendedName>
</protein>
<reference evidence="3 4" key="1">
    <citation type="journal article" date="2012" name="J. Bacteriol.">
        <title>Genome Sequence of the Alkane-Degrading Bacterium Alcanivorax hongdengensis Type Strain A-11-3.</title>
        <authorList>
            <person name="Lai Q."/>
            <person name="Shao Z."/>
        </authorList>
    </citation>
    <scope>NUCLEOTIDE SEQUENCE [LARGE SCALE GENOMIC DNA]</scope>
    <source>
        <strain evidence="3 4">A-11-3</strain>
    </source>
</reference>
<dbReference type="Pfam" id="PF14258">
    <property type="entry name" value="DUF4350"/>
    <property type="match status" value="1"/>
</dbReference>
<feature type="transmembrane region" description="Helical" evidence="1">
    <location>
        <begin position="317"/>
        <end position="338"/>
    </location>
</feature>
<accession>L0WFT8</accession>
<dbReference type="eggNOG" id="COG3064">
    <property type="taxonomic scope" value="Bacteria"/>
</dbReference>
<dbReference type="InterPro" id="IPR025646">
    <property type="entry name" value="DUF4350"/>
</dbReference>
<evidence type="ECO:0000256" key="1">
    <source>
        <dbReference type="SAM" id="Phobius"/>
    </source>
</evidence>
<dbReference type="OrthoDB" id="6638317at2"/>
<dbReference type="PATRIC" id="fig|1177179.3.peg.1231"/>
<evidence type="ECO:0000259" key="2">
    <source>
        <dbReference type="Pfam" id="PF14258"/>
    </source>
</evidence>
<sequence length="443" mass="51095">MRKLPWILAILAIALGIGYYSLTEPVSYMRSVPVDSHIRNNPFAAAQQFLERQGQTSRRILSGASLFPLPDTNVTLVIDKQRGELSKDQVAQLLDWVHAGGEMIVAARPLPDSVDEKTVTDEQLADNDPLLYPLGITIWSTQETDQDSEGDDKKEEELDKLINNYDFITQGVVAFCLSGDVTDAIGFCEKKLCEAPPQPEPLVLHGDKESRERRIQLYSDHELWHDSWNDTDDEAQTPTDNDPRWPVSVIAYADNEQGSQLIQLQLGDGLVTVLTDLSLWDNQHLLYFDHAWLLNWLTGGNQVWFVRSVMMPPLPQWLWLQAPALISALMVLLALWLWRRSRRTGPRIQWRHQQQRDYLEHLHASGYFLWRNSQYRSLLAPLREQAEQHLKRLDTRRERALAQVARRLDTSTEQLEQALTAQPDNREHFTRQVEWLQKIRSDA</sequence>
<keyword evidence="4" id="KW-1185">Reference proteome</keyword>
<evidence type="ECO:0000313" key="3">
    <source>
        <dbReference type="EMBL" id="EKF75007.1"/>
    </source>
</evidence>
<keyword evidence="1" id="KW-1133">Transmembrane helix</keyword>
<evidence type="ECO:0000313" key="4">
    <source>
        <dbReference type="Proteomes" id="UP000010164"/>
    </source>
</evidence>
<dbReference type="AlphaFoldDB" id="L0WFT8"/>
<organism evidence="3 4">
    <name type="scientific">Alcanivorax hongdengensis A-11-3</name>
    <dbReference type="NCBI Taxonomy" id="1177179"/>
    <lineage>
        <taxon>Bacteria</taxon>
        <taxon>Pseudomonadati</taxon>
        <taxon>Pseudomonadota</taxon>
        <taxon>Gammaproteobacteria</taxon>
        <taxon>Oceanospirillales</taxon>
        <taxon>Alcanivoracaceae</taxon>
        <taxon>Alcanivorax</taxon>
    </lineage>
</organism>
<dbReference type="STRING" id="1177179.A11A3_06121"/>
<dbReference type="EMBL" id="AMRJ01000006">
    <property type="protein sequence ID" value="EKF75007.1"/>
    <property type="molecule type" value="Genomic_DNA"/>
</dbReference>
<name>L0WFT8_9GAMM</name>
<dbReference type="RefSeq" id="WP_008928408.1">
    <property type="nucleotide sequence ID" value="NZ_AMRJ01000006.1"/>
</dbReference>
<feature type="domain" description="DUF4350" evidence="2">
    <location>
        <begin position="38"/>
        <end position="298"/>
    </location>
</feature>
<keyword evidence="1" id="KW-0472">Membrane</keyword>
<comment type="caution">
    <text evidence="3">The sequence shown here is derived from an EMBL/GenBank/DDBJ whole genome shotgun (WGS) entry which is preliminary data.</text>
</comment>
<keyword evidence="1" id="KW-0812">Transmembrane</keyword>